<dbReference type="PANTHER" id="PTHR12126">
    <property type="entry name" value="NADH-UBIQUINONE OXIDOREDUCTASE 39 KDA SUBUNIT-RELATED"/>
    <property type="match status" value="1"/>
</dbReference>
<evidence type="ECO:0000259" key="1">
    <source>
        <dbReference type="Pfam" id="PF13460"/>
    </source>
</evidence>
<organism evidence="2 3">
    <name type="scientific">Luteibacter flocculans</name>
    <dbReference type="NCBI Taxonomy" id="2780091"/>
    <lineage>
        <taxon>Bacteria</taxon>
        <taxon>Pseudomonadati</taxon>
        <taxon>Pseudomonadota</taxon>
        <taxon>Gammaproteobacteria</taxon>
        <taxon>Lysobacterales</taxon>
        <taxon>Rhodanobacteraceae</taxon>
        <taxon>Luteibacter</taxon>
    </lineage>
</organism>
<feature type="domain" description="NAD(P)-binding" evidence="1">
    <location>
        <begin position="10"/>
        <end position="145"/>
    </location>
</feature>
<dbReference type="RefSeq" id="WP_250339548.1">
    <property type="nucleotide sequence ID" value="NZ_CP063231.1"/>
</dbReference>
<dbReference type="InterPro" id="IPR016040">
    <property type="entry name" value="NAD(P)-bd_dom"/>
</dbReference>
<dbReference type="PANTHER" id="PTHR12126:SF11">
    <property type="entry name" value="NADH DEHYDROGENASE [UBIQUINONE] 1 ALPHA SUBCOMPLEX SUBUNIT 9, MITOCHONDRIAL"/>
    <property type="match status" value="1"/>
</dbReference>
<evidence type="ECO:0000313" key="3">
    <source>
        <dbReference type="Proteomes" id="UP001056681"/>
    </source>
</evidence>
<dbReference type="EMBL" id="CP063231">
    <property type="protein sequence ID" value="URL58870.1"/>
    <property type="molecule type" value="Genomic_DNA"/>
</dbReference>
<accession>A0ABY4T3W1</accession>
<reference evidence="2" key="1">
    <citation type="submission" date="2020-10" db="EMBL/GenBank/DDBJ databases">
        <title>Whole-genome sequence of Luteibacter sp. EIF3.</title>
        <authorList>
            <person name="Friedrich I."/>
            <person name="Hertel R."/>
            <person name="Daniel R."/>
        </authorList>
    </citation>
    <scope>NUCLEOTIDE SEQUENCE</scope>
    <source>
        <strain evidence="2">EIF3</strain>
    </source>
</reference>
<sequence>MTPQRIVVLGGTGFLGSALVPRLAADGHQLVVLSRNREAHRQSAVGRNVTLVTADVHDVPTLRRHIAGADTVIHFVGILNESGKNTFERVHVGLVRAVVEACRDTGVDRLHLMSSLNAGRGESGYLRSRGEAEALVKASTLDWTIYEASTIFGPGDGLVSRFDALLRVAPVMPLPRPHAKMAPVYVGDVAEAIARAVVDRSTMLQTYQLYGPEALSLIEIVRAIRDARGRHRLVLPMPDALGRLQAAFAQFVPGKPFTPDNFRSLLIDSVGQQDGLAQLGIVPQRFSDWLPRLLAAPARHRRLDAARERRRP</sequence>
<dbReference type="Proteomes" id="UP001056681">
    <property type="component" value="Chromosome"/>
</dbReference>
<dbReference type="InterPro" id="IPR036291">
    <property type="entry name" value="NAD(P)-bd_dom_sf"/>
</dbReference>
<evidence type="ECO:0000313" key="2">
    <source>
        <dbReference type="EMBL" id="URL58870.1"/>
    </source>
</evidence>
<protein>
    <submittedName>
        <fullName evidence="2">Complex I NDUFA9 subunit family protein</fullName>
    </submittedName>
</protein>
<dbReference type="SUPFAM" id="SSF51735">
    <property type="entry name" value="NAD(P)-binding Rossmann-fold domains"/>
    <property type="match status" value="1"/>
</dbReference>
<gene>
    <name evidence="2" type="ORF">IM816_01760</name>
</gene>
<dbReference type="Pfam" id="PF13460">
    <property type="entry name" value="NAD_binding_10"/>
    <property type="match status" value="1"/>
</dbReference>
<keyword evidence="3" id="KW-1185">Reference proteome</keyword>
<name>A0ABY4T3W1_9GAMM</name>
<dbReference type="InterPro" id="IPR051207">
    <property type="entry name" value="ComplexI_NDUFA9_subunit"/>
</dbReference>
<dbReference type="Gene3D" id="3.40.50.720">
    <property type="entry name" value="NAD(P)-binding Rossmann-like Domain"/>
    <property type="match status" value="1"/>
</dbReference>
<proteinExistence type="predicted"/>
<dbReference type="CDD" id="cd05271">
    <property type="entry name" value="NDUFA9_like_SDR_a"/>
    <property type="match status" value="1"/>
</dbReference>